<dbReference type="PROSITE" id="PS50097">
    <property type="entry name" value="BTB"/>
    <property type="match status" value="1"/>
</dbReference>
<name>A0A3B6RQN9_WHEAT</name>
<dbReference type="EnsemblPlants" id="TraesCS7A02G473100.1">
    <property type="protein sequence ID" value="TraesCS7A02G473100.1"/>
    <property type="gene ID" value="TraesCS7A02G473100"/>
</dbReference>
<dbReference type="InterPro" id="IPR011333">
    <property type="entry name" value="SKP1/BTB/POZ_sf"/>
</dbReference>
<dbReference type="AlphaFoldDB" id="A0A3B6RQN9"/>
<protein>
    <recommendedName>
        <fullName evidence="3">BTB domain-containing protein</fullName>
    </recommendedName>
</protein>
<evidence type="ECO:0000313" key="4">
    <source>
        <dbReference type="EnsemblPlants" id="TraesCS7A02G473100.1"/>
    </source>
</evidence>
<evidence type="ECO:0000259" key="3">
    <source>
        <dbReference type="PROSITE" id="PS50097"/>
    </source>
</evidence>
<reference evidence="4" key="2">
    <citation type="submission" date="2018-10" db="UniProtKB">
        <authorList>
            <consortium name="EnsemblPlants"/>
        </authorList>
    </citation>
    <scope>IDENTIFICATION</scope>
</reference>
<accession>A0A3B6RQN9</accession>
<dbReference type="CDD" id="cd18280">
    <property type="entry name" value="BTB_POZ_BPM_plant"/>
    <property type="match status" value="1"/>
</dbReference>
<dbReference type="Pfam" id="PF00651">
    <property type="entry name" value="BTB"/>
    <property type="match status" value="1"/>
</dbReference>
<dbReference type="STRING" id="4565.A0A3B6RQN9"/>
<dbReference type="PANTHER" id="PTHR26379">
    <property type="entry name" value="BTB/POZ AND MATH DOMAIN-CONTAINING PROTEIN 1"/>
    <property type="match status" value="1"/>
</dbReference>
<dbReference type="Pfam" id="PF24570">
    <property type="entry name" value="BACK_BPM_SPOP"/>
    <property type="match status" value="1"/>
</dbReference>
<dbReference type="SUPFAM" id="SSF54695">
    <property type="entry name" value="POZ domain"/>
    <property type="match status" value="1"/>
</dbReference>
<sequence length="375" mass="41209">MASACTNLTDATRLVQVLKIDGYSASTSSGDCIKSRWIVDGYEWEIQLYPATSQFGIAYEYNEPLYRKSTKSKFVDGKSSWDPAYCSRWVAVKLAFLGEPGTSKKNYTVKATLGCRLIDQRGVVGPSQEKSMSHQFLSPQESGSPAPAVVLIEMHDLAESGYLRDNLAVECAITVKVVAPPPPTNLHQHLRELLRSGTGADVTFIVSGESFAAHKLILASRSPVFMAEFFGAMKEKRSRRVEVQDMEASAFRAMLHFIYTDTVPELDPRVEQVATMAQHLLAGADRYGLDKLICESKLSHGITVETAATTLALAEQHNCSQLKAKCIEFIVSTTAVLDAVLVATEGYKHLEASCPLVLADLLKSARGRNLKRSRR</sequence>
<dbReference type="OrthoDB" id="6359816at2759"/>
<dbReference type="Gene3D" id="2.60.210.10">
    <property type="entry name" value="Apoptosis, Tumor Necrosis Factor Receptor Associated Protein 2, Chain A"/>
    <property type="match status" value="1"/>
</dbReference>
<comment type="similarity">
    <text evidence="2">Belongs to the Tdpoz family.</text>
</comment>
<dbReference type="OMA" id="IKSRWIV"/>
<dbReference type="Gene3D" id="1.25.40.420">
    <property type="match status" value="1"/>
</dbReference>
<dbReference type="InterPro" id="IPR045005">
    <property type="entry name" value="BPM1-6"/>
</dbReference>
<proteinExistence type="inferred from homology"/>
<dbReference type="InterPro" id="IPR008974">
    <property type="entry name" value="TRAF-like"/>
</dbReference>
<evidence type="ECO:0000313" key="5">
    <source>
        <dbReference type="Proteomes" id="UP000019116"/>
    </source>
</evidence>
<dbReference type="GO" id="GO:0016567">
    <property type="term" value="P:protein ubiquitination"/>
    <property type="evidence" value="ECO:0007669"/>
    <property type="project" value="InterPro"/>
</dbReference>
<dbReference type="Proteomes" id="UP000019116">
    <property type="component" value="Chromosome 7A"/>
</dbReference>
<feature type="domain" description="BTB" evidence="3">
    <location>
        <begin position="200"/>
        <end position="267"/>
    </location>
</feature>
<reference evidence="4" key="1">
    <citation type="submission" date="2018-08" db="EMBL/GenBank/DDBJ databases">
        <authorList>
            <person name="Rossello M."/>
        </authorList>
    </citation>
    <scope>NUCLEOTIDE SEQUENCE [LARGE SCALE GENOMIC DNA]</scope>
    <source>
        <strain evidence="4">cv. Chinese Spring</strain>
    </source>
</reference>
<dbReference type="Gene3D" id="3.30.710.10">
    <property type="entry name" value="Potassium Channel Kv1.1, Chain A"/>
    <property type="match status" value="1"/>
</dbReference>
<keyword evidence="5" id="KW-1185">Reference proteome</keyword>
<dbReference type="PANTHER" id="PTHR26379:SF489">
    <property type="entry name" value="BTB DOMAIN-CONTAINING PROTEIN"/>
    <property type="match status" value="1"/>
</dbReference>
<evidence type="ECO:0000256" key="1">
    <source>
        <dbReference type="ARBA" id="ARBA00004906"/>
    </source>
</evidence>
<dbReference type="Gramene" id="TraesCS7A03G1146500.1">
    <property type="protein sequence ID" value="TraesCS7A03G1146500.1.CDS"/>
    <property type="gene ID" value="TraesCS7A03G1146500"/>
</dbReference>
<dbReference type="Gramene" id="TraesCS7A02G473100.1">
    <property type="protein sequence ID" value="TraesCS7A02G473100.1"/>
    <property type="gene ID" value="TraesCS7A02G473100"/>
</dbReference>
<dbReference type="InterPro" id="IPR056423">
    <property type="entry name" value="BACK_BPM_SPOP"/>
</dbReference>
<evidence type="ECO:0000256" key="2">
    <source>
        <dbReference type="ARBA" id="ARBA00010846"/>
    </source>
</evidence>
<comment type="pathway">
    <text evidence="1">Protein modification; protein ubiquitination.</text>
</comment>
<dbReference type="InterPro" id="IPR000210">
    <property type="entry name" value="BTB/POZ_dom"/>
</dbReference>
<dbReference type="SMR" id="A0A3B6RQN9"/>
<organism evidence="4">
    <name type="scientific">Triticum aestivum</name>
    <name type="common">Wheat</name>
    <dbReference type="NCBI Taxonomy" id="4565"/>
    <lineage>
        <taxon>Eukaryota</taxon>
        <taxon>Viridiplantae</taxon>
        <taxon>Streptophyta</taxon>
        <taxon>Embryophyta</taxon>
        <taxon>Tracheophyta</taxon>
        <taxon>Spermatophyta</taxon>
        <taxon>Magnoliopsida</taxon>
        <taxon>Liliopsida</taxon>
        <taxon>Poales</taxon>
        <taxon>Poaceae</taxon>
        <taxon>BOP clade</taxon>
        <taxon>Pooideae</taxon>
        <taxon>Triticodae</taxon>
        <taxon>Triticeae</taxon>
        <taxon>Triticinae</taxon>
        <taxon>Triticum</taxon>
    </lineage>
</organism>
<dbReference type="SMART" id="SM00225">
    <property type="entry name" value="BTB"/>
    <property type="match status" value="1"/>
</dbReference>